<comment type="caution">
    <text evidence="2">The sequence shown here is derived from an EMBL/GenBank/DDBJ whole genome shotgun (WGS) entry which is preliminary data.</text>
</comment>
<proteinExistence type="predicted"/>
<evidence type="ECO:0000313" key="2">
    <source>
        <dbReference type="EMBL" id="KKK96257.1"/>
    </source>
</evidence>
<protein>
    <submittedName>
        <fullName evidence="2">Uncharacterized protein</fullName>
    </submittedName>
</protein>
<organism evidence="2">
    <name type="scientific">marine sediment metagenome</name>
    <dbReference type="NCBI Taxonomy" id="412755"/>
    <lineage>
        <taxon>unclassified sequences</taxon>
        <taxon>metagenomes</taxon>
        <taxon>ecological metagenomes</taxon>
    </lineage>
</organism>
<name>A0A0F8ZQV7_9ZZZZ</name>
<feature type="region of interest" description="Disordered" evidence="1">
    <location>
        <begin position="1"/>
        <end position="31"/>
    </location>
</feature>
<dbReference type="EMBL" id="LAZR01046560">
    <property type="protein sequence ID" value="KKK96257.1"/>
    <property type="molecule type" value="Genomic_DNA"/>
</dbReference>
<sequence length="137" mass="14523">MPDDDILEGKEGEGTKDGEGTTNAPAAPTEVPLTTTQINQLAELLSPVFKNIETKIEALKTPKPEGEGEPAAGSEGVVGTDFEALYADPKGYIEKGVRGILNSDVAPPMVQLAKTIETTHIATEKARIEDEYGEGAW</sequence>
<evidence type="ECO:0000256" key="1">
    <source>
        <dbReference type="SAM" id="MobiDB-lite"/>
    </source>
</evidence>
<accession>A0A0F8ZQV7</accession>
<reference evidence="2" key="1">
    <citation type="journal article" date="2015" name="Nature">
        <title>Complex archaea that bridge the gap between prokaryotes and eukaryotes.</title>
        <authorList>
            <person name="Spang A."/>
            <person name="Saw J.H."/>
            <person name="Jorgensen S.L."/>
            <person name="Zaremba-Niedzwiedzka K."/>
            <person name="Martijn J."/>
            <person name="Lind A.E."/>
            <person name="van Eijk R."/>
            <person name="Schleper C."/>
            <person name="Guy L."/>
            <person name="Ettema T.J."/>
        </authorList>
    </citation>
    <scope>NUCLEOTIDE SEQUENCE</scope>
</reference>
<feature type="compositionally biased region" description="Basic and acidic residues" evidence="1">
    <location>
        <begin position="7"/>
        <end position="19"/>
    </location>
</feature>
<dbReference type="AlphaFoldDB" id="A0A0F8ZQV7"/>
<gene>
    <name evidence="2" type="ORF">LCGC14_2664580</name>
</gene>
<feature type="non-terminal residue" evidence="2">
    <location>
        <position position="137"/>
    </location>
</feature>